<dbReference type="Proteomes" id="UP001140453">
    <property type="component" value="Unassembled WGS sequence"/>
</dbReference>
<protein>
    <submittedName>
        <fullName evidence="2">Uncharacterized protein</fullName>
    </submittedName>
</protein>
<dbReference type="OrthoDB" id="5343463at2759"/>
<feature type="chain" id="PRO_5040778669" evidence="1">
    <location>
        <begin position="17"/>
        <end position="145"/>
    </location>
</feature>
<sequence length="145" mass="14996">MKFIVAVTALASLAQAAVISKRQDKTQNFEFQSFSAACEASSDQCTFKFNLNGRGECTASQPAFSATDANGASYKQLPNIGVTTCQDTTWNAVRNADGSFTISASNEAGLTGTTGIPSTDFGVANGVEAYTGSGIVILYGPPLSS</sequence>
<keyword evidence="1" id="KW-0732">Signal</keyword>
<evidence type="ECO:0000313" key="3">
    <source>
        <dbReference type="Proteomes" id="UP001140453"/>
    </source>
</evidence>
<reference evidence="2" key="1">
    <citation type="submission" date="2022-10" db="EMBL/GenBank/DDBJ databases">
        <title>Tapping the CABI collections for fungal endophytes: first genome assemblies for Collariella, Neodidymelliopsis, Ascochyta clinopodiicola, Didymella pomorum, Didymosphaeria variabile, Neocosmospora piperis and Neocucurbitaria cava.</title>
        <authorList>
            <person name="Hill R."/>
        </authorList>
    </citation>
    <scope>NUCLEOTIDE SEQUENCE</scope>
    <source>
        <strain evidence="2">IMI 355082</strain>
    </source>
</reference>
<accession>A0A9W8Z1J7</accession>
<name>A0A9W8Z1J7_9PEZI</name>
<feature type="signal peptide" evidence="1">
    <location>
        <begin position="1"/>
        <end position="16"/>
    </location>
</feature>
<evidence type="ECO:0000313" key="2">
    <source>
        <dbReference type="EMBL" id="KAJ4396196.1"/>
    </source>
</evidence>
<proteinExistence type="predicted"/>
<dbReference type="EMBL" id="JAPEVB010000001">
    <property type="protein sequence ID" value="KAJ4396196.1"/>
    <property type="molecule type" value="Genomic_DNA"/>
</dbReference>
<keyword evidence="3" id="KW-1185">Reference proteome</keyword>
<gene>
    <name evidence="2" type="ORF">N0V93_000415</name>
</gene>
<organism evidence="2 3">
    <name type="scientific">Gnomoniopsis smithogilvyi</name>
    <dbReference type="NCBI Taxonomy" id="1191159"/>
    <lineage>
        <taxon>Eukaryota</taxon>
        <taxon>Fungi</taxon>
        <taxon>Dikarya</taxon>
        <taxon>Ascomycota</taxon>
        <taxon>Pezizomycotina</taxon>
        <taxon>Sordariomycetes</taxon>
        <taxon>Sordariomycetidae</taxon>
        <taxon>Diaporthales</taxon>
        <taxon>Gnomoniaceae</taxon>
        <taxon>Gnomoniopsis</taxon>
    </lineage>
</organism>
<comment type="caution">
    <text evidence="2">The sequence shown here is derived from an EMBL/GenBank/DDBJ whole genome shotgun (WGS) entry which is preliminary data.</text>
</comment>
<evidence type="ECO:0000256" key="1">
    <source>
        <dbReference type="SAM" id="SignalP"/>
    </source>
</evidence>
<dbReference type="AlphaFoldDB" id="A0A9W8Z1J7"/>